<dbReference type="GO" id="GO:0016491">
    <property type="term" value="F:oxidoreductase activity"/>
    <property type="evidence" value="ECO:0007669"/>
    <property type="project" value="InterPro"/>
</dbReference>
<reference evidence="2 3" key="1">
    <citation type="journal article" date="2019" name="Emerg. Microbes Infect.">
        <title>Comprehensive subspecies identification of 175 nontuberculous mycobacteria species based on 7547 genomic profiles.</title>
        <authorList>
            <person name="Matsumoto Y."/>
            <person name="Kinjo T."/>
            <person name="Motooka D."/>
            <person name="Nabeya D."/>
            <person name="Jung N."/>
            <person name="Uechi K."/>
            <person name="Horii T."/>
            <person name="Iida T."/>
            <person name="Fujita J."/>
            <person name="Nakamura S."/>
        </authorList>
    </citation>
    <scope>NUCLEOTIDE SEQUENCE [LARGE SCALE GENOMIC DNA]</scope>
    <source>
        <strain evidence="2 3">JCM 12143</strain>
    </source>
</reference>
<name>A0AAD1I321_9MYCO</name>
<dbReference type="PANTHER" id="PTHR42923">
    <property type="entry name" value="PROTOPORPHYRINOGEN OXIDASE"/>
    <property type="match status" value="1"/>
</dbReference>
<evidence type="ECO:0000313" key="2">
    <source>
        <dbReference type="EMBL" id="BBX22951.1"/>
    </source>
</evidence>
<dbReference type="Gene3D" id="3.90.660.20">
    <property type="entry name" value="Protoporphyrinogen oxidase, mitochondrial, domain 2"/>
    <property type="match status" value="1"/>
</dbReference>
<dbReference type="InterPro" id="IPR036188">
    <property type="entry name" value="FAD/NAD-bd_sf"/>
</dbReference>
<dbReference type="Gene3D" id="1.10.3110.10">
    <property type="entry name" value="protoporphyrinogen ix oxidase, domain 3"/>
    <property type="match status" value="1"/>
</dbReference>
<organism evidence="2 3">
    <name type="scientific">Mycolicibacter terrae</name>
    <dbReference type="NCBI Taxonomy" id="1788"/>
    <lineage>
        <taxon>Bacteria</taxon>
        <taxon>Bacillati</taxon>
        <taxon>Actinomycetota</taxon>
        <taxon>Actinomycetes</taxon>
        <taxon>Mycobacteriales</taxon>
        <taxon>Mycobacteriaceae</taxon>
        <taxon>Mycolicibacter</taxon>
    </lineage>
</organism>
<dbReference type="InterPro" id="IPR002937">
    <property type="entry name" value="Amino_oxidase"/>
</dbReference>
<gene>
    <name evidence="2" type="ORF">MTER_23620</name>
</gene>
<proteinExistence type="predicted"/>
<dbReference type="InterPro" id="IPR050464">
    <property type="entry name" value="Zeta_carotene_desat/Oxidored"/>
</dbReference>
<evidence type="ECO:0000313" key="3">
    <source>
        <dbReference type="Proteomes" id="UP000467636"/>
    </source>
</evidence>
<dbReference type="EMBL" id="AP022564">
    <property type="protein sequence ID" value="BBX22951.1"/>
    <property type="molecule type" value="Genomic_DNA"/>
</dbReference>
<sequence length="447" mass="48893">MKRMIVVGSGLAGLSAGYRLHEQGWQVIVLECLDRVGGRVLSESEDGFLFDVGPTIVTDNYTEYMKLVHDVGLSDKLVDCAPEIAVVKGSDLHILDTHKPLRSFLTTKLLPPAAKLRLAVRGVRLIKPLYGLNPYELNNRVHYDTESVQTYIDRVFGRELNDLILDGVTRAMVTSSPDETSVVGFLAGAVTASGKMQTLKGGLQLLPSKLAEKLDVRLSSPVTEVRNTDRGVEVHYQSSAEGAGSERAEACVIATPFRAAVDMYEPLKEIAADLLSRSKDSGCCSLQLTYSRRTEKEPYIVMVPKAASVEISTLFLEHIKAPDRAPAGTSLITAFFTDQRDIDFTNWSGDRLTTTARELIERLFPELRDHFMAARLTRWPYAASQADVGYYKALQKFLDDYPADAPVQIAGDYMALPSQESAVVAGVKAAKRIIAAHPAVATSPSTG</sequence>
<dbReference type="Pfam" id="PF01593">
    <property type="entry name" value="Amino_oxidase"/>
    <property type="match status" value="1"/>
</dbReference>
<dbReference type="Gene3D" id="3.50.50.60">
    <property type="entry name" value="FAD/NAD(P)-binding domain"/>
    <property type="match status" value="1"/>
</dbReference>
<dbReference type="SUPFAM" id="SSF51905">
    <property type="entry name" value="FAD/NAD(P)-binding domain"/>
    <property type="match status" value="1"/>
</dbReference>
<accession>A0AAD1I321</accession>
<dbReference type="Proteomes" id="UP000467636">
    <property type="component" value="Chromosome"/>
</dbReference>
<dbReference type="PANTHER" id="PTHR42923:SF3">
    <property type="entry name" value="PROTOPORPHYRINOGEN OXIDASE"/>
    <property type="match status" value="1"/>
</dbReference>
<dbReference type="AlphaFoldDB" id="A0AAD1I321"/>
<protein>
    <recommendedName>
        <fullName evidence="1">Amine oxidase domain-containing protein</fullName>
    </recommendedName>
</protein>
<evidence type="ECO:0000259" key="1">
    <source>
        <dbReference type="Pfam" id="PF01593"/>
    </source>
</evidence>
<feature type="domain" description="Amine oxidase" evidence="1">
    <location>
        <begin position="11"/>
        <end position="434"/>
    </location>
</feature>
<keyword evidence="3" id="KW-1185">Reference proteome</keyword>
<dbReference type="RefSeq" id="WP_085262718.1">
    <property type="nucleotide sequence ID" value="NZ_AP022564.1"/>
</dbReference>